<keyword evidence="2" id="KW-0238">DNA-binding</keyword>
<name>A0ABV8YRY7_9ACTN</name>
<evidence type="ECO:0000256" key="2">
    <source>
        <dbReference type="ARBA" id="ARBA00023125"/>
    </source>
</evidence>
<dbReference type="SUPFAM" id="SSF46894">
    <property type="entry name" value="C-terminal effector domain of the bipartite response regulators"/>
    <property type="match status" value="1"/>
</dbReference>
<dbReference type="SMART" id="SM00421">
    <property type="entry name" value="HTH_LUXR"/>
    <property type="match status" value="1"/>
</dbReference>
<evidence type="ECO:0000256" key="3">
    <source>
        <dbReference type="ARBA" id="ARBA00023163"/>
    </source>
</evidence>
<dbReference type="SUPFAM" id="SSF55781">
    <property type="entry name" value="GAF domain-like"/>
    <property type="match status" value="1"/>
</dbReference>
<reference evidence="6" key="1">
    <citation type="journal article" date="2019" name="Int. J. Syst. Evol. Microbiol.">
        <title>The Global Catalogue of Microorganisms (GCM) 10K type strain sequencing project: providing services to taxonomists for standard genome sequencing and annotation.</title>
        <authorList>
            <consortium name="The Broad Institute Genomics Platform"/>
            <consortium name="The Broad Institute Genome Sequencing Center for Infectious Disease"/>
            <person name="Wu L."/>
            <person name="Ma J."/>
        </authorList>
    </citation>
    <scope>NUCLEOTIDE SEQUENCE [LARGE SCALE GENOMIC DNA]</scope>
    <source>
        <strain evidence="6">DT43</strain>
    </source>
</reference>
<dbReference type="CDD" id="cd06170">
    <property type="entry name" value="LuxR_C_like"/>
    <property type="match status" value="1"/>
</dbReference>
<dbReference type="PRINTS" id="PR00038">
    <property type="entry name" value="HTHLUXR"/>
</dbReference>
<dbReference type="InterPro" id="IPR016032">
    <property type="entry name" value="Sig_transdc_resp-reg_C-effctor"/>
</dbReference>
<keyword evidence="1" id="KW-0805">Transcription regulation</keyword>
<dbReference type="Pfam" id="PF01590">
    <property type="entry name" value="GAF"/>
    <property type="match status" value="1"/>
</dbReference>
<dbReference type="RefSeq" id="WP_386343584.1">
    <property type="nucleotide sequence ID" value="NZ_JBHSFG010000030.1"/>
</dbReference>
<dbReference type="PANTHER" id="PTHR44688:SF16">
    <property type="entry name" value="DNA-BINDING TRANSCRIPTIONAL ACTIVATOR DEVR_DOSR"/>
    <property type="match status" value="1"/>
</dbReference>
<dbReference type="InterPro" id="IPR003018">
    <property type="entry name" value="GAF"/>
</dbReference>
<dbReference type="SMART" id="SM00065">
    <property type="entry name" value="GAF"/>
    <property type="match status" value="1"/>
</dbReference>
<sequence>MAIPENSLILTRELQAALTVEEVGRAYLQAVRDVIFARGRGLYRLDDRTQTFVGQAADVPAALIDQYAAVGGGDDPVLDAAVATRRPVASSERTVVSTWTASRAHEVLRNFGFTYSLKAPLVVGTRLWGSIHFTRGPGDPPFTAQDRLAAGLVVDQLGIALGRALRYEETMRRVILLEAALDCVAQPVIVTDYQGRLVHRNRATERPGATGGAAIGDIVAHTISQAAAVFEEENRRVVVSHVERGTPEPTWVRSTRLPAQSAVVSLVYATTSGPGQALPTLGILSRRQQEIAQLVSEGLSTRDIATRAFITENTVKQHLKRMFAKLGVRNRAELVQLIWSATSEASPDSAVPQQG</sequence>
<proteinExistence type="predicted"/>
<feature type="domain" description="HTH luxR-type" evidence="4">
    <location>
        <begin position="277"/>
        <end position="342"/>
    </location>
</feature>
<dbReference type="PANTHER" id="PTHR44688">
    <property type="entry name" value="DNA-BINDING TRANSCRIPTIONAL ACTIVATOR DEVR_DOSR"/>
    <property type="match status" value="1"/>
</dbReference>
<protein>
    <submittedName>
        <fullName evidence="5">LuxR C-terminal-related transcriptional regulator</fullName>
    </submittedName>
</protein>
<dbReference type="InterPro" id="IPR036388">
    <property type="entry name" value="WH-like_DNA-bd_sf"/>
</dbReference>
<evidence type="ECO:0000259" key="4">
    <source>
        <dbReference type="PROSITE" id="PS50043"/>
    </source>
</evidence>
<dbReference type="Gene3D" id="3.30.450.40">
    <property type="match status" value="1"/>
</dbReference>
<dbReference type="InterPro" id="IPR000792">
    <property type="entry name" value="Tscrpt_reg_LuxR_C"/>
</dbReference>
<keyword evidence="6" id="KW-1185">Reference proteome</keyword>
<dbReference type="Proteomes" id="UP001596012">
    <property type="component" value="Unassembled WGS sequence"/>
</dbReference>
<organism evidence="5 6">
    <name type="scientific">Streptomyces xiangluensis</name>
    <dbReference type="NCBI Taxonomy" id="2665720"/>
    <lineage>
        <taxon>Bacteria</taxon>
        <taxon>Bacillati</taxon>
        <taxon>Actinomycetota</taxon>
        <taxon>Actinomycetes</taxon>
        <taxon>Kitasatosporales</taxon>
        <taxon>Streptomycetaceae</taxon>
        <taxon>Streptomyces</taxon>
    </lineage>
</organism>
<gene>
    <name evidence="5" type="ORF">ACFPH6_20155</name>
</gene>
<evidence type="ECO:0000313" key="6">
    <source>
        <dbReference type="Proteomes" id="UP001596012"/>
    </source>
</evidence>
<dbReference type="Gene3D" id="1.10.10.10">
    <property type="entry name" value="Winged helix-like DNA-binding domain superfamily/Winged helix DNA-binding domain"/>
    <property type="match status" value="1"/>
</dbReference>
<keyword evidence="3" id="KW-0804">Transcription</keyword>
<evidence type="ECO:0000313" key="5">
    <source>
        <dbReference type="EMBL" id="MFC4466814.1"/>
    </source>
</evidence>
<accession>A0ABV8YRY7</accession>
<dbReference type="InterPro" id="IPR029016">
    <property type="entry name" value="GAF-like_dom_sf"/>
</dbReference>
<evidence type="ECO:0000256" key="1">
    <source>
        <dbReference type="ARBA" id="ARBA00023015"/>
    </source>
</evidence>
<comment type="caution">
    <text evidence="5">The sequence shown here is derived from an EMBL/GenBank/DDBJ whole genome shotgun (WGS) entry which is preliminary data.</text>
</comment>
<dbReference type="EMBL" id="JBHSFG010000030">
    <property type="protein sequence ID" value="MFC4466814.1"/>
    <property type="molecule type" value="Genomic_DNA"/>
</dbReference>
<dbReference type="PROSITE" id="PS50043">
    <property type="entry name" value="HTH_LUXR_2"/>
    <property type="match status" value="1"/>
</dbReference>
<dbReference type="Pfam" id="PF00196">
    <property type="entry name" value="GerE"/>
    <property type="match status" value="1"/>
</dbReference>